<evidence type="ECO:0000256" key="3">
    <source>
        <dbReference type="ARBA" id="ARBA00022989"/>
    </source>
</evidence>
<evidence type="ECO:0000256" key="5">
    <source>
        <dbReference type="SAM" id="Phobius"/>
    </source>
</evidence>
<feature type="transmembrane region" description="Helical" evidence="5">
    <location>
        <begin position="158"/>
        <end position="178"/>
    </location>
</feature>
<name>A0AAW2ZRJ8_9EUKA</name>
<keyword evidence="4 5" id="KW-0472">Membrane</keyword>
<dbReference type="GO" id="GO:0004930">
    <property type="term" value="F:G protein-coupled receptor activity"/>
    <property type="evidence" value="ECO:0007669"/>
    <property type="project" value="TreeGrafter"/>
</dbReference>
<evidence type="ECO:0000256" key="4">
    <source>
        <dbReference type="ARBA" id="ARBA00023136"/>
    </source>
</evidence>
<dbReference type="AlphaFoldDB" id="A0AAW2ZRJ8"/>
<keyword evidence="7" id="KW-1185">Reference proteome</keyword>
<feature type="transmembrane region" description="Helical" evidence="5">
    <location>
        <begin position="221"/>
        <end position="245"/>
    </location>
</feature>
<reference evidence="6 7" key="1">
    <citation type="submission" date="2024-03" db="EMBL/GenBank/DDBJ databases">
        <title>The Acrasis kona genome and developmental transcriptomes reveal deep origins of eukaryotic multicellular pathways.</title>
        <authorList>
            <person name="Sheikh S."/>
            <person name="Fu C.-J."/>
            <person name="Brown M.W."/>
            <person name="Baldauf S.L."/>
        </authorList>
    </citation>
    <scope>NUCLEOTIDE SEQUENCE [LARGE SCALE GENOMIC DNA]</scope>
    <source>
        <strain evidence="6 7">ATCC MYA-3509</strain>
    </source>
</reference>
<gene>
    <name evidence="6" type="ORF">AKO1_002364</name>
</gene>
<accession>A0AAW2ZRJ8</accession>
<evidence type="ECO:0000256" key="1">
    <source>
        <dbReference type="ARBA" id="ARBA00004141"/>
    </source>
</evidence>
<evidence type="ECO:0000313" key="7">
    <source>
        <dbReference type="Proteomes" id="UP001431209"/>
    </source>
</evidence>
<feature type="transmembrane region" description="Helical" evidence="5">
    <location>
        <begin position="116"/>
        <end position="138"/>
    </location>
</feature>
<feature type="transmembrane region" description="Helical" evidence="5">
    <location>
        <begin position="26"/>
        <end position="52"/>
    </location>
</feature>
<evidence type="ECO:0000256" key="2">
    <source>
        <dbReference type="ARBA" id="ARBA00022692"/>
    </source>
</evidence>
<dbReference type="Proteomes" id="UP001431209">
    <property type="component" value="Unassembled WGS sequence"/>
</dbReference>
<dbReference type="PANTHER" id="PTHR23112:SF47">
    <property type="entry name" value="G-PROTEIN COUPLED RECEPTOR 157"/>
    <property type="match status" value="1"/>
</dbReference>
<comment type="caution">
    <text evidence="6">The sequence shown here is derived from an EMBL/GenBank/DDBJ whole genome shotgun (WGS) entry which is preliminary data.</text>
</comment>
<dbReference type="GO" id="GO:0007189">
    <property type="term" value="P:adenylate cyclase-activating G protein-coupled receptor signaling pathway"/>
    <property type="evidence" value="ECO:0007669"/>
    <property type="project" value="TreeGrafter"/>
</dbReference>
<feature type="transmembrane region" description="Helical" evidence="5">
    <location>
        <begin position="361"/>
        <end position="388"/>
    </location>
</feature>
<protein>
    <submittedName>
        <fullName evidence="6">7 TM domain-containing transmembrane protein</fullName>
    </submittedName>
</protein>
<feature type="transmembrane region" description="Helical" evidence="5">
    <location>
        <begin position="316"/>
        <end position="336"/>
    </location>
</feature>
<dbReference type="GO" id="GO:0005886">
    <property type="term" value="C:plasma membrane"/>
    <property type="evidence" value="ECO:0007669"/>
    <property type="project" value="TreeGrafter"/>
</dbReference>
<proteinExistence type="predicted"/>
<evidence type="ECO:0000313" key="6">
    <source>
        <dbReference type="EMBL" id="KAL0491302.1"/>
    </source>
</evidence>
<keyword evidence="2 5" id="KW-0812">Transmembrane</keyword>
<dbReference type="PANTHER" id="PTHR23112">
    <property type="entry name" value="G PROTEIN-COUPLED RECEPTOR 157-RELATED"/>
    <property type="match status" value="1"/>
</dbReference>
<feature type="transmembrane region" description="Helical" evidence="5">
    <location>
        <begin position="265"/>
        <end position="284"/>
    </location>
</feature>
<dbReference type="EMBL" id="JAOPGA020001781">
    <property type="protein sequence ID" value="KAL0491302.1"/>
    <property type="molecule type" value="Genomic_DNA"/>
</dbReference>
<sequence>MSSNASTFMYFGDYRYDPTDKLYSEVISYATIASLVLVSLSFFFSFFVLLLLSIKRKEHRNDIISTLHSSPHRSNLYTCTVTNIQKVSYDRSFFSWKMCFSSLTHYSIHYMIVSDVLFAVSYFGASLLQVLLNFKLVSQEARMYVLYLAYSLKELSESFVISSCIWSVIISGCIFLTVKSINHDQEQSPRDSKRHSDGTQGHVIPLYMDVDSFIRNYETRFVTFTFGIPLAACLFWSVLEILYIVPEKKGVEAFLANVVPDLIKSLTFITLEVLGICMRVAVYLSTNKILSKNLITRNSPKAAAIKLKQRKLIKQLSMYSLPFLMFGVWIVIYRLYNDSTSISYAITNGVDEYEGNSKLSLFNVVILTIHLILYPLRIAMNALVYCILTNWFKKKCCSADIL</sequence>
<comment type="subcellular location">
    <subcellularLocation>
        <location evidence="1">Membrane</location>
        <topology evidence="1">Multi-pass membrane protein</topology>
    </subcellularLocation>
</comment>
<organism evidence="6 7">
    <name type="scientific">Acrasis kona</name>
    <dbReference type="NCBI Taxonomy" id="1008807"/>
    <lineage>
        <taxon>Eukaryota</taxon>
        <taxon>Discoba</taxon>
        <taxon>Heterolobosea</taxon>
        <taxon>Tetramitia</taxon>
        <taxon>Eutetramitia</taxon>
        <taxon>Acrasidae</taxon>
        <taxon>Acrasis</taxon>
    </lineage>
</organism>
<keyword evidence="3 5" id="KW-1133">Transmembrane helix</keyword>